<evidence type="ECO:0000256" key="3">
    <source>
        <dbReference type="SAM" id="MobiDB-lite"/>
    </source>
</evidence>
<feature type="DNA-binding region" description="H-T-H motif" evidence="2">
    <location>
        <begin position="45"/>
        <end position="64"/>
    </location>
</feature>
<evidence type="ECO:0000313" key="6">
    <source>
        <dbReference type="Proteomes" id="UP000000374"/>
    </source>
</evidence>
<dbReference type="EMBL" id="CP000542">
    <property type="protein sequence ID" value="ABM56630.1"/>
    <property type="molecule type" value="Genomic_DNA"/>
</dbReference>
<organism evidence="5 6">
    <name type="scientific">Verminephrobacter eiseniae (strain EF01-2)</name>
    <dbReference type="NCBI Taxonomy" id="391735"/>
    <lineage>
        <taxon>Bacteria</taxon>
        <taxon>Pseudomonadati</taxon>
        <taxon>Pseudomonadota</taxon>
        <taxon>Betaproteobacteria</taxon>
        <taxon>Burkholderiales</taxon>
        <taxon>Comamonadaceae</taxon>
        <taxon>Verminephrobacter</taxon>
    </lineage>
</organism>
<dbReference type="InterPro" id="IPR050109">
    <property type="entry name" value="HTH-type_TetR-like_transc_reg"/>
</dbReference>
<dbReference type="Pfam" id="PF00440">
    <property type="entry name" value="TetR_N"/>
    <property type="match status" value="1"/>
</dbReference>
<keyword evidence="1 2" id="KW-0238">DNA-binding</keyword>
<reference evidence="6" key="1">
    <citation type="submission" date="2006-12" db="EMBL/GenBank/DDBJ databases">
        <title>Complete sequence of chromosome 1 of Verminephrobacter eiseniae EF01-2.</title>
        <authorList>
            <person name="Copeland A."/>
            <person name="Lucas S."/>
            <person name="Lapidus A."/>
            <person name="Barry K."/>
            <person name="Detter J.C."/>
            <person name="Glavina del Rio T."/>
            <person name="Dalin E."/>
            <person name="Tice H."/>
            <person name="Pitluck S."/>
            <person name="Chertkov O."/>
            <person name="Brettin T."/>
            <person name="Bruce D."/>
            <person name="Han C."/>
            <person name="Tapia R."/>
            <person name="Gilna P."/>
            <person name="Schmutz J."/>
            <person name="Larimer F."/>
            <person name="Land M."/>
            <person name="Hauser L."/>
            <person name="Kyrpides N."/>
            <person name="Kim E."/>
            <person name="Stahl D."/>
            <person name="Richardson P."/>
        </authorList>
    </citation>
    <scope>NUCLEOTIDE SEQUENCE [LARGE SCALE GENOMIC DNA]</scope>
    <source>
        <strain evidence="6">EF01-2</strain>
    </source>
</reference>
<keyword evidence="6" id="KW-1185">Reference proteome</keyword>
<gene>
    <name evidence="5" type="ordered locus">Veis_0851</name>
</gene>
<accession>A1WG73</accession>
<feature type="domain" description="HTH tetR-type" evidence="4">
    <location>
        <begin position="22"/>
        <end position="82"/>
    </location>
</feature>
<dbReference type="eggNOG" id="COG1309">
    <property type="taxonomic scope" value="Bacteria"/>
</dbReference>
<dbReference type="InterPro" id="IPR009057">
    <property type="entry name" value="Homeodomain-like_sf"/>
</dbReference>
<evidence type="ECO:0000313" key="5">
    <source>
        <dbReference type="EMBL" id="ABM56630.1"/>
    </source>
</evidence>
<dbReference type="PANTHER" id="PTHR30328">
    <property type="entry name" value="TRANSCRIPTIONAL REPRESSOR"/>
    <property type="match status" value="1"/>
</dbReference>
<dbReference type="HOGENOM" id="CLU_069356_1_2_4"/>
<dbReference type="RefSeq" id="WP_011808644.1">
    <property type="nucleotide sequence ID" value="NC_008786.1"/>
</dbReference>
<protein>
    <submittedName>
        <fullName evidence="5">Transcriptional regulator, TetR family</fullName>
    </submittedName>
</protein>
<evidence type="ECO:0000259" key="4">
    <source>
        <dbReference type="PROSITE" id="PS50977"/>
    </source>
</evidence>
<dbReference type="PANTHER" id="PTHR30328:SF54">
    <property type="entry name" value="HTH-TYPE TRANSCRIPTIONAL REPRESSOR SCO4008"/>
    <property type="match status" value="1"/>
</dbReference>
<dbReference type="GeneID" id="76459532"/>
<name>A1WG73_VEREI</name>
<dbReference type="Gene3D" id="1.10.357.10">
    <property type="entry name" value="Tetracycline Repressor, domain 2"/>
    <property type="match status" value="1"/>
</dbReference>
<dbReference type="OrthoDB" id="2356263at2"/>
<dbReference type="InterPro" id="IPR036271">
    <property type="entry name" value="Tet_transcr_reg_TetR-rel_C_sf"/>
</dbReference>
<dbReference type="SUPFAM" id="SSF46689">
    <property type="entry name" value="Homeodomain-like"/>
    <property type="match status" value="1"/>
</dbReference>
<dbReference type="AlphaFoldDB" id="A1WG73"/>
<sequence length="241" mass="26697">MPAAAKPRTAARRTGAREQAAQATRDSILKAATKVFARYGYEGGSVEKISKAAKSFDRMIYYYFGSKEGLFIEVLEAIYRRMNEAESRLALDIDAPVEALQAVIRFVVGYYRKNPEFVTLLNTENLHKGRHIAKSMRAREYSSPAIAVIGQVLASGQAQGLFRQDVAARDIYLLIAATGYFYMSNRHTLSAFLGEDLESAQALAHWERFVIDSVLRTVAPGPCLPRAQPADSIHPPRAEAP</sequence>
<evidence type="ECO:0000256" key="2">
    <source>
        <dbReference type="PROSITE-ProRule" id="PRU00335"/>
    </source>
</evidence>
<dbReference type="STRING" id="391735.Veis_0851"/>
<evidence type="ECO:0000256" key="1">
    <source>
        <dbReference type="ARBA" id="ARBA00023125"/>
    </source>
</evidence>
<dbReference type="Pfam" id="PF17938">
    <property type="entry name" value="TetR_C_29"/>
    <property type="match status" value="1"/>
</dbReference>
<dbReference type="PROSITE" id="PS50977">
    <property type="entry name" value="HTH_TETR_2"/>
    <property type="match status" value="1"/>
</dbReference>
<dbReference type="InterPro" id="IPR041474">
    <property type="entry name" value="NicS_C"/>
</dbReference>
<dbReference type="InterPro" id="IPR001647">
    <property type="entry name" value="HTH_TetR"/>
</dbReference>
<dbReference type="PRINTS" id="PR00455">
    <property type="entry name" value="HTHTETR"/>
</dbReference>
<proteinExistence type="predicted"/>
<dbReference type="SUPFAM" id="SSF48498">
    <property type="entry name" value="Tetracyclin repressor-like, C-terminal domain"/>
    <property type="match status" value="1"/>
</dbReference>
<dbReference type="KEGG" id="vei:Veis_0851"/>
<dbReference type="GO" id="GO:0003677">
    <property type="term" value="F:DNA binding"/>
    <property type="evidence" value="ECO:0007669"/>
    <property type="project" value="UniProtKB-UniRule"/>
</dbReference>
<feature type="region of interest" description="Disordered" evidence="3">
    <location>
        <begin position="1"/>
        <end position="23"/>
    </location>
</feature>
<dbReference type="Proteomes" id="UP000000374">
    <property type="component" value="Chromosome"/>
</dbReference>